<dbReference type="Pfam" id="PF04127">
    <property type="entry name" value="DFP"/>
    <property type="match status" value="1"/>
</dbReference>
<sequence>MSTINWEKFYTTLKAPQNVDLVKEKIGDFYNQHKDKKIAVITSGGTTVPMEHNTVRFVDNFSAGTRGSASVEHFLEQGYAVLFVYRSNSIRPIAPVQIAVTEERTSYEIRTVNTSNIILSNKLLSFVQDQDQKHGNIPKTTA</sequence>
<proteinExistence type="inferred from homology"/>
<evidence type="ECO:0000256" key="1">
    <source>
        <dbReference type="ARBA" id="ARBA00005703"/>
    </source>
</evidence>
<evidence type="ECO:0000313" key="3">
    <source>
        <dbReference type="EMBL" id="CAG6668496.1"/>
    </source>
</evidence>
<organism evidence="3">
    <name type="scientific">Cacopsylla melanoneura</name>
    <dbReference type="NCBI Taxonomy" id="428564"/>
    <lineage>
        <taxon>Eukaryota</taxon>
        <taxon>Metazoa</taxon>
        <taxon>Ecdysozoa</taxon>
        <taxon>Arthropoda</taxon>
        <taxon>Hexapoda</taxon>
        <taxon>Insecta</taxon>
        <taxon>Pterygota</taxon>
        <taxon>Neoptera</taxon>
        <taxon>Paraneoptera</taxon>
        <taxon>Hemiptera</taxon>
        <taxon>Sternorrhyncha</taxon>
        <taxon>Psylloidea</taxon>
        <taxon>Psyllidae</taxon>
        <taxon>Psyllinae</taxon>
        <taxon>Cacopsylla</taxon>
    </lineage>
</organism>
<dbReference type="InterPro" id="IPR007085">
    <property type="entry name" value="DNA/pantothenate-metab_flavo_C"/>
</dbReference>
<dbReference type="EMBL" id="HBUF01218955">
    <property type="protein sequence ID" value="CAG6668495.1"/>
    <property type="molecule type" value="Transcribed_RNA"/>
</dbReference>
<dbReference type="InterPro" id="IPR035929">
    <property type="entry name" value="CoaB-like_sf"/>
</dbReference>
<feature type="domain" description="DNA/pantothenate metabolism flavoprotein C-terminal" evidence="2">
    <location>
        <begin position="37"/>
        <end position="109"/>
    </location>
</feature>
<protein>
    <submittedName>
        <fullName evidence="3">Uncharacterized protein C4B3.18</fullName>
    </submittedName>
</protein>
<dbReference type="GO" id="GO:0015937">
    <property type="term" value="P:coenzyme A biosynthetic process"/>
    <property type="evidence" value="ECO:0007669"/>
    <property type="project" value="UniProtKB-ARBA"/>
</dbReference>
<evidence type="ECO:0000259" key="2">
    <source>
        <dbReference type="Pfam" id="PF04127"/>
    </source>
</evidence>
<dbReference type="EMBL" id="HBUF01218956">
    <property type="protein sequence ID" value="CAG6668496.1"/>
    <property type="molecule type" value="Transcribed_RNA"/>
</dbReference>
<dbReference type="AlphaFoldDB" id="A0A8D8SF19"/>
<dbReference type="GO" id="GO:0003824">
    <property type="term" value="F:catalytic activity"/>
    <property type="evidence" value="ECO:0007669"/>
    <property type="project" value="UniProtKB-ARBA"/>
</dbReference>
<reference evidence="3" key="1">
    <citation type="submission" date="2021-05" db="EMBL/GenBank/DDBJ databases">
        <authorList>
            <person name="Alioto T."/>
            <person name="Alioto T."/>
            <person name="Gomez Garrido J."/>
        </authorList>
    </citation>
    <scope>NUCLEOTIDE SEQUENCE</scope>
</reference>
<comment type="similarity">
    <text evidence="1">Belongs to the PPC synthetase family.</text>
</comment>
<dbReference type="SUPFAM" id="SSF102645">
    <property type="entry name" value="CoaB-like"/>
    <property type="match status" value="1"/>
</dbReference>
<dbReference type="Gene3D" id="3.40.50.10300">
    <property type="entry name" value="CoaB-like"/>
    <property type="match status" value="1"/>
</dbReference>
<accession>A0A8D8SF19</accession>
<name>A0A8D8SF19_9HEMI</name>